<dbReference type="Gene3D" id="3.40.50.2000">
    <property type="entry name" value="Glycogen Phosphorylase B"/>
    <property type="match status" value="1"/>
</dbReference>
<evidence type="ECO:0000256" key="2">
    <source>
        <dbReference type="ARBA" id="ARBA00022679"/>
    </source>
</evidence>
<dbReference type="InterPro" id="IPR051199">
    <property type="entry name" value="LPS_LOS_Heptosyltrfase"/>
</dbReference>
<reference evidence="3 4" key="1">
    <citation type="submission" date="2018-06" db="EMBL/GenBank/DDBJ databases">
        <authorList>
            <consortium name="Pathogen Informatics"/>
            <person name="Doyle S."/>
        </authorList>
    </citation>
    <scope>NUCLEOTIDE SEQUENCE [LARGE SCALE GENOMIC DNA]</scope>
    <source>
        <strain evidence="3 4">NCTC13102</strain>
    </source>
</reference>
<dbReference type="PANTHER" id="PTHR30160">
    <property type="entry name" value="TETRAACYLDISACCHARIDE 4'-KINASE-RELATED"/>
    <property type="match status" value="1"/>
</dbReference>
<gene>
    <name evidence="3" type="ORF">NCTC13102_00933</name>
</gene>
<dbReference type="AlphaFoldDB" id="A0A2X3BF98"/>
<dbReference type="EMBL" id="UAWL01000006">
    <property type="protein sequence ID" value="SQB98474.1"/>
    <property type="molecule type" value="Genomic_DNA"/>
</dbReference>
<dbReference type="Proteomes" id="UP000250166">
    <property type="component" value="Unassembled WGS sequence"/>
</dbReference>
<dbReference type="Pfam" id="PF01075">
    <property type="entry name" value="Glyco_transf_9"/>
    <property type="match status" value="1"/>
</dbReference>
<organism evidence="3 4">
    <name type="scientific">Helicobacter fennelliae</name>
    <dbReference type="NCBI Taxonomy" id="215"/>
    <lineage>
        <taxon>Bacteria</taxon>
        <taxon>Pseudomonadati</taxon>
        <taxon>Campylobacterota</taxon>
        <taxon>Epsilonproteobacteria</taxon>
        <taxon>Campylobacterales</taxon>
        <taxon>Helicobacteraceae</taxon>
        <taxon>Helicobacter</taxon>
    </lineage>
</organism>
<dbReference type="SUPFAM" id="SSF53756">
    <property type="entry name" value="UDP-Glycosyltransferase/glycogen phosphorylase"/>
    <property type="match status" value="1"/>
</dbReference>
<evidence type="ECO:0000313" key="4">
    <source>
        <dbReference type="Proteomes" id="UP000250166"/>
    </source>
</evidence>
<proteinExistence type="predicted"/>
<accession>A0A2X3BF98</accession>
<evidence type="ECO:0000256" key="1">
    <source>
        <dbReference type="ARBA" id="ARBA00022676"/>
    </source>
</evidence>
<evidence type="ECO:0000313" key="3">
    <source>
        <dbReference type="EMBL" id="SQB98474.1"/>
    </source>
</evidence>
<protein>
    <submittedName>
        <fullName evidence="3">Glycosyltransferase family 9 (Heptosyltransferase)</fullName>
    </submittedName>
</protein>
<dbReference type="RefSeq" id="WP_112058545.1">
    <property type="nucleotide sequence ID" value="NZ_UAWL01000006.1"/>
</dbReference>
<keyword evidence="2 3" id="KW-0808">Transferase</keyword>
<dbReference type="GO" id="GO:0008713">
    <property type="term" value="F:ADP-heptose-lipopolysaccharide heptosyltransferase activity"/>
    <property type="evidence" value="ECO:0007669"/>
    <property type="project" value="TreeGrafter"/>
</dbReference>
<keyword evidence="1" id="KW-0328">Glycosyltransferase</keyword>
<name>A0A2X3BF98_9HELI</name>
<dbReference type="InterPro" id="IPR002201">
    <property type="entry name" value="Glyco_trans_9"/>
</dbReference>
<dbReference type="GO" id="GO:0005829">
    <property type="term" value="C:cytosol"/>
    <property type="evidence" value="ECO:0007669"/>
    <property type="project" value="TreeGrafter"/>
</dbReference>
<sequence>MTIGFILFHRGIGDYCVAFKALYLMKHIYGARIVVFGNKAVCNLLEYASYIDQCEDIGELNQKSVECINSYHCDCAILVQARSKSIKALESSNIKKVITPLKLRSLISPKCRTSIWLFLRHRMISMTDVMCELARYINPKLYDKHIAEIKIPAKLISTAPKHKKAISEFLTTNCPNREFVIINPFSVSAFSSLSLEGFLELIERFEKRFSKYVPLVITYPAVHTQFMQNLKDSKRSFSSLVVFENNDDLLYLVEMVDCAKCVISPSTGVIHIASCLHIPTIGLFSKRDIVHWGTLDKCYVEIPKPLSTINKQEEEIIIEETLRVFGECCAK</sequence>
<dbReference type="GO" id="GO:0009244">
    <property type="term" value="P:lipopolysaccharide core region biosynthetic process"/>
    <property type="evidence" value="ECO:0007669"/>
    <property type="project" value="TreeGrafter"/>
</dbReference>